<dbReference type="GO" id="GO:0016757">
    <property type="term" value="F:glycosyltransferase activity"/>
    <property type="evidence" value="ECO:0007669"/>
    <property type="project" value="InterPro"/>
</dbReference>
<dbReference type="EMBL" id="LWBS01000413">
    <property type="protein sequence ID" value="OAP91003.1"/>
    <property type="molecule type" value="Genomic_DNA"/>
</dbReference>
<protein>
    <submittedName>
        <fullName evidence="2">Glycosyltransferase</fullName>
    </submittedName>
</protein>
<dbReference type="PANTHER" id="PTHR46401:SF8">
    <property type="entry name" value="BLL6006 PROTEIN"/>
    <property type="match status" value="1"/>
</dbReference>
<dbReference type="Pfam" id="PF00534">
    <property type="entry name" value="Glycos_transf_1"/>
    <property type="match status" value="1"/>
</dbReference>
<name>A0A179BI47_RHILE</name>
<reference evidence="2" key="1">
    <citation type="submission" date="2016-04" db="EMBL/GenBank/DDBJ databases">
        <title>Fast-growing isolate from the root nodules of Vavilovia formosa.</title>
        <authorList>
            <person name="Kimeklis A."/>
            <person name="Safronova V."/>
            <person name="Belimov A."/>
            <person name="Andronov E."/>
        </authorList>
    </citation>
    <scope>NUCLEOTIDE SEQUENCE [LARGE SCALE GENOMIC DNA]</scope>
    <source>
        <strain evidence="2">Vaf-46</strain>
    </source>
</reference>
<proteinExistence type="predicted"/>
<dbReference type="AlphaFoldDB" id="A0A179BI47"/>
<gene>
    <name evidence="2" type="ORF">A4U53_28590</name>
</gene>
<dbReference type="Gene3D" id="3.40.50.2000">
    <property type="entry name" value="Glycogen Phosphorylase B"/>
    <property type="match status" value="1"/>
</dbReference>
<dbReference type="SUPFAM" id="SSF53756">
    <property type="entry name" value="UDP-Glycosyltransferase/glycogen phosphorylase"/>
    <property type="match status" value="1"/>
</dbReference>
<organism evidence="2">
    <name type="scientific">Rhizobium leguminosarum</name>
    <dbReference type="NCBI Taxonomy" id="384"/>
    <lineage>
        <taxon>Bacteria</taxon>
        <taxon>Pseudomonadati</taxon>
        <taxon>Pseudomonadota</taxon>
        <taxon>Alphaproteobacteria</taxon>
        <taxon>Hyphomicrobiales</taxon>
        <taxon>Rhizobiaceae</taxon>
        <taxon>Rhizobium/Agrobacterium group</taxon>
        <taxon>Rhizobium</taxon>
    </lineage>
</organism>
<dbReference type="InterPro" id="IPR001296">
    <property type="entry name" value="Glyco_trans_1"/>
</dbReference>
<dbReference type="PANTHER" id="PTHR46401">
    <property type="entry name" value="GLYCOSYLTRANSFERASE WBBK-RELATED"/>
    <property type="match status" value="1"/>
</dbReference>
<evidence type="ECO:0000259" key="1">
    <source>
        <dbReference type="Pfam" id="PF00534"/>
    </source>
</evidence>
<sequence length="389" mass="43999">MRSSSNRLRIGIELIDDPAWMGGMLYLRNLAIGLSQLPESERPTVRLLGAAHVVERFLDGYGDRTIFEADAAGLASRIRRRLGWEQKSAATVDVVYPGFGSEVSGAVTVRWIPDFQHRYLPHLFSAEEIAARDRSIGEIAAKPGVVVLSSEVAAADFRKFYPDHRAVARVWRFHSRLDTGQPASRAAIDRFELPEKYLYLPNQFWAHKNHITVLRALARLKRDRSLTIPLVCTGAQSDRRNEAHFMGLEQFIKDAGLSDQVHLLGLIERKDQTEVFRYATAVVQPSLFEGWSTVVEDVRAIGRPIFLSDLPVHREQAPKHCFYFEAQSDEELAVLLAERWEQLRPGPDAGIEQKARTETRDLLLSSAREFCEIARQAWETGRANVDPVC</sequence>
<accession>A0A179BI47</accession>
<evidence type="ECO:0000313" key="2">
    <source>
        <dbReference type="EMBL" id="OAP91003.1"/>
    </source>
</evidence>
<feature type="domain" description="Glycosyl transferase family 1" evidence="1">
    <location>
        <begin position="195"/>
        <end position="333"/>
    </location>
</feature>
<comment type="caution">
    <text evidence="2">The sequence shown here is derived from an EMBL/GenBank/DDBJ whole genome shotgun (WGS) entry which is preliminary data.</text>
</comment>
<keyword evidence="2" id="KW-0808">Transferase</keyword>